<feature type="region of interest" description="Disordered" evidence="1">
    <location>
        <begin position="1"/>
        <end position="39"/>
    </location>
</feature>
<feature type="region of interest" description="Disordered" evidence="1">
    <location>
        <begin position="102"/>
        <end position="225"/>
    </location>
</feature>
<protein>
    <submittedName>
        <fullName evidence="2">Uncharacterized protein</fullName>
    </submittedName>
</protein>
<gene>
    <name evidence="2" type="ORF">AXF42_Ash004248</name>
</gene>
<feature type="compositionally biased region" description="Basic and acidic residues" evidence="1">
    <location>
        <begin position="206"/>
        <end position="220"/>
    </location>
</feature>
<dbReference type="EMBL" id="KZ452037">
    <property type="protein sequence ID" value="PKA49707.1"/>
    <property type="molecule type" value="Genomic_DNA"/>
</dbReference>
<feature type="compositionally biased region" description="Basic and acidic residues" evidence="1">
    <location>
        <begin position="147"/>
        <end position="194"/>
    </location>
</feature>
<reference evidence="2 3" key="1">
    <citation type="journal article" date="2017" name="Nature">
        <title>The Apostasia genome and the evolution of orchids.</title>
        <authorList>
            <person name="Zhang G.Q."/>
            <person name="Liu K.W."/>
            <person name="Li Z."/>
            <person name="Lohaus R."/>
            <person name="Hsiao Y.Y."/>
            <person name="Niu S.C."/>
            <person name="Wang J.Y."/>
            <person name="Lin Y.C."/>
            <person name="Xu Q."/>
            <person name="Chen L.J."/>
            <person name="Yoshida K."/>
            <person name="Fujiwara S."/>
            <person name="Wang Z.W."/>
            <person name="Zhang Y.Q."/>
            <person name="Mitsuda N."/>
            <person name="Wang M."/>
            <person name="Liu G.H."/>
            <person name="Pecoraro L."/>
            <person name="Huang H.X."/>
            <person name="Xiao X.J."/>
            <person name="Lin M."/>
            <person name="Wu X.Y."/>
            <person name="Wu W.L."/>
            <person name="Chen Y.Y."/>
            <person name="Chang S.B."/>
            <person name="Sakamoto S."/>
            <person name="Ohme-Takagi M."/>
            <person name="Yagi M."/>
            <person name="Zeng S.J."/>
            <person name="Shen C.Y."/>
            <person name="Yeh C.M."/>
            <person name="Luo Y.B."/>
            <person name="Tsai W.C."/>
            <person name="Van de Peer Y."/>
            <person name="Liu Z.J."/>
        </authorList>
    </citation>
    <scope>NUCLEOTIDE SEQUENCE [LARGE SCALE GENOMIC DNA]</scope>
    <source>
        <strain evidence="3">cv. Shenzhen</strain>
        <tissue evidence="2">Stem</tissue>
    </source>
</reference>
<name>A0A2I0A2F4_9ASPA</name>
<feature type="region of interest" description="Disordered" evidence="1">
    <location>
        <begin position="401"/>
        <end position="440"/>
    </location>
</feature>
<sequence>MAGLSNADPRHRLTVDAPSPPIPKDLQGSDSSMPLSPQWLLPKLGDEKIMPATGDPHIFVGKRSDSLKAVGNAEDLDLGEKKKDVFRPAFYGLENGRRDRWLDEEREASSAIRRDRWRDGEKDLNDSRKVERWSDTSKYPGESLRVPSDRWADSGNRDIAYEQRRESKWNTRWGPDDKESENWREKWSSRDGKGSPHLTTPGKEINSQDKDGNRDGESRFWRSSPSLYRAKGDSAPYLPSTLNKQMPIPGYGKGQGDNGQSVFPVGRGRVSLNSSSVTSGPFRQFALGTGSEMSNISDRDPFVLRYSRMKLLDIYRTMDLKVCRTSFEGFVEVPTLTQVEPLEPLSLTAPIAEESAILKAIDKGDIVSSGIPQALKDGSIGKSSIDLGMSSLNKSDVAAVMSDHRDDSTNNGKKEHSGYVGCTSYEKNAHGSDSKMAVSPSFHQSLDDKLIAEGTS</sequence>
<organism evidence="2 3">
    <name type="scientific">Apostasia shenzhenica</name>
    <dbReference type="NCBI Taxonomy" id="1088818"/>
    <lineage>
        <taxon>Eukaryota</taxon>
        <taxon>Viridiplantae</taxon>
        <taxon>Streptophyta</taxon>
        <taxon>Embryophyta</taxon>
        <taxon>Tracheophyta</taxon>
        <taxon>Spermatophyta</taxon>
        <taxon>Magnoliopsida</taxon>
        <taxon>Liliopsida</taxon>
        <taxon>Asparagales</taxon>
        <taxon>Orchidaceae</taxon>
        <taxon>Apostasioideae</taxon>
        <taxon>Apostasia</taxon>
    </lineage>
</organism>
<proteinExistence type="predicted"/>
<feature type="compositionally biased region" description="Basic and acidic residues" evidence="1">
    <location>
        <begin position="402"/>
        <end position="417"/>
    </location>
</feature>
<evidence type="ECO:0000313" key="3">
    <source>
        <dbReference type="Proteomes" id="UP000236161"/>
    </source>
</evidence>
<dbReference type="OrthoDB" id="6415790at2759"/>
<dbReference type="AlphaFoldDB" id="A0A2I0A2F4"/>
<accession>A0A2I0A2F4</accession>
<evidence type="ECO:0000256" key="1">
    <source>
        <dbReference type="SAM" id="MobiDB-lite"/>
    </source>
</evidence>
<dbReference type="PANTHER" id="PTHR47471:SF1">
    <property type="entry name" value="PROTEIN ESSENTIAL FOR POTEXVIRUS ACCUMULATION 1"/>
    <property type="match status" value="1"/>
</dbReference>
<dbReference type="STRING" id="1088818.A0A2I0A2F4"/>
<dbReference type="PANTHER" id="PTHR47471">
    <property type="entry name" value="GYF DOMAIN-CONTAINING PROTEIN"/>
    <property type="match status" value="1"/>
</dbReference>
<feature type="compositionally biased region" description="Basic and acidic residues" evidence="1">
    <location>
        <begin position="112"/>
        <end position="135"/>
    </location>
</feature>
<evidence type="ECO:0000313" key="2">
    <source>
        <dbReference type="EMBL" id="PKA49707.1"/>
    </source>
</evidence>
<keyword evidence="3" id="KW-1185">Reference proteome</keyword>
<dbReference type="Proteomes" id="UP000236161">
    <property type="component" value="Unassembled WGS sequence"/>
</dbReference>